<dbReference type="Proteomes" id="UP000644699">
    <property type="component" value="Unassembled WGS sequence"/>
</dbReference>
<sequence>MKPDQFEEPVWIYVGVNVPRPVASPTQAFVFLDNCPAGLRGPAHGRALEACRSAMNGRAGTESARAALIAFAEARGILAPDFTPAFAAHGASAPAARPFA</sequence>
<keyword evidence="2" id="KW-1185">Reference proteome</keyword>
<evidence type="ECO:0000313" key="2">
    <source>
        <dbReference type="Proteomes" id="UP000644699"/>
    </source>
</evidence>
<dbReference type="Pfam" id="PF06169">
    <property type="entry name" value="DUF982"/>
    <property type="match status" value="1"/>
</dbReference>
<dbReference type="RefSeq" id="WP_188911889.1">
    <property type="nucleotide sequence ID" value="NZ_BMIQ01000008.1"/>
</dbReference>
<dbReference type="AlphaFoldDB" id="A0A916ZXH9"/>
<evidence type="ECO:0000313" key="1">
    <source>
        <dbReference type="EMBL" id="GGE17930.1"/>
    </source>
</evidence>
<dbReference type="EMBL" id="BMIQ01000008">
    <property type="protein sequence ID" value="GGE17930.1"/>
    <property type="molecule type" value="Genomic_DNA"/>
</dbReference>
<reference evidence="1" key="2">
    <citation type="submission" date="2020-09" db="EMBL/GenBank/DDBJ databases">
        <authorList>
            <person name="Sun Q."/>
            <person name="Zhou Y."/>
        </authorList>
    </citation>
    <scope>NUCLEOTIDE SEQUENCE</scope>
    <source>
        <strain evidence="1">CGMCC 1.15367</strain>
    </source>
</reference>
<comment type="caution">
    <text evidence="1">The sequence shown here is derived from an EMBL/GenBank/DDBJ whole genome shotgun (WGS) entry which is preliminary data.</text>
</comment>
<accession>A0A916ZXH9</accession>
<proteinExistence type="predicted"/>
<protein>
    <recommendedName>
        <fullName evidence="3">DUF982 domain-containing protein</fullName>
    </recommendedName>
</protein>
<reference evidence="1" key="1">
    <citation type="journal article" date="2014" name="Int. J. Syst. Evol. Microbiol.">
        <title>Complete genome sequence of Corynebacterium casei LMG S-19264T (=DSM 44701T), isolated from a smear-ripened cheese.</title>
        <authorList>
            <consortium name="US DOE Joint Genome Institute (JGI-PGF)"/>
            <person name="Walter F."/>
            <person name="Albersmeier A."/>
            <person name="Kalinowski J."/>
            <person name="Ruckert C."/>
        </authorList>
    </citation>
    <scope>NUCLEOTIDE SEQUENCE</scope>
    <source>
        <strain evidence="1">CGMCC 1.15367</strain>
    </source>
</reference>
<dbReference type="Gene3D" id="6.10.250.730">
    <property type="match status" value="1"/>
</dbReference>
<dbReference type="InterPro" id="IPR010385">
    <property type="entry name" value="DUF982"/>
</dbReference>
<gene>
    <name evidence="1" type="ORF">GCM10011390_41400</name>
</gene>
<name>A0A916ZXH9_9HYPH</name>
<evidence type="ECO:0008006" key="3">
    <source>
        <dbReference type="Google" id="ProtNLM"/>
    </source>
</evidence>
<organism evidence="1 2">
    <name type="scientific">Aureimonas endophytica</name>
    <dbReference type="NCBI Taxonomy" id="2027858"/>
    <lineage>
        <taxon>Bacteria</taxon>
        <taxon>Pseudomonadati</taxon>
        <taxon>Pseudomonadota</taxon>
        <taxon>Alphaproteobacteria</taxon>
        <taxon>Hyphomicrobiales</taxon>
        <taxon>Aurantimonadaceae</taxon>
        <taxon>Aureimonas</taxon>
    </lineage>
</organism>